<dbReference type="InterPro" id="IPR036412">
    <property type="entry name" value="HAD-like_sf"/>
</dbReference>
<name>A0ABT8KXW2_9BACT</name>
<dbReference type="InterPro" id="IPR023214">
    <property type="entry name" value="HAD_sf"/>
</dbReference>
<accession>A0ABT8KXW2</accession>
<organism evidence="1 2">
    <name type="scientific">Splendidivirga corallicola</name>
    <dbReference type="NCBI Taxonomy" id="3051826"/>
    <lineage>
        <taxon>Bacteria</taxon>
        <taxon>Pseudomonadati</taxon>
        <taxon>Bacteroidota</taxon>
        <taxon>Cytophagia</taxon>
        <taxon>Cytophagales</taxon>
        <taxon>Splendidivirgaceae</taxon>
        <taxon>Splendidivirga</taxon>
    </lineage>
</organism>
<gene>
    <name evidence="1" type="ORF">QQ008_30055</name>
</gene>
<evidence type="ECO:0008006" key="3">
    <source>
        <dbReference type="Google" id="ProtNLM"/>
    </source>
</evidence>
<evidence type="ECO:0000313" key="1">
    <source>
        <dbReference type="EMBL" id="MDN5205666.1"/>
    </source>
</evidence>
<sequence length="215" mass="25220">MYVFDICDTLYFSNTTFDFIPFVLEREKAFLRKVLFKIYTIRFSPIFLSFYFLNKITSIDHCRKYSLLLLSGISKDDLYSYGREFHSQYLKNKEVKETHLKLKEAIKTGEIVILLSSSIDPIVDAISQDFNVQYQSSSLVYENDICTGKLAYDLTNKKHIEVTKFQAGEELITVVTDNFSDQELMKLAETRYAVIYKKSAKQFWDPLKPYYIDLS</sequence>
<keyword evidence="2" id="KW-1185">Reference proteome</keyword>
<dbReference type="RefSeq" id="WP_346755686.1">
    <property type="nucleotide sequence ID" value="NZ_JAUJEA010000023.1"/>
</dbReference>
<dbReference type="SUPFAM" id="SSF56784">
    <property type="entry name" value="HAD-like"/>
    <property type="match status" value="1"/>
</dbReference>
<dbReference type="Gene3D" id="1.20.1440.100">
    <property type="entry name" value="SG protein - dephosphorylation function"/>
    <property type="match status" value="1"/>
</dbReference>
<protein>
    <recommendedName>
        <fullName evidence="3">Haloacid dehalogenase-like hydrolase</fullName>
    </recommendedName>
</protein>
<comment type="caution">
    <text evidence="1">The sequence shown here is derived from an EMBL/GenBank/DDBJ whole genome shotgun (WGS) entry which is preliminary data.</text>
</comment>
<dbReference type="Gene3D" id="3.40.50.1000">
    <property type="entry name" value="HAD superfamily/HAD-like"/>
    <property type="match status" value="1"/>
</dbReference>
<reference evidence="1" key="1">
    <citation type="submission" date="2023-06" db="EMBL/GenBank/DDBJ databases">
        <title>Genomic of Parafulvivirga corallium.</title>
        <authorList>
            <person name="Wang G."/>
        </authorList>
    </citation>
    <scope>NUCLEOTIDE SEQUENCE</scope>
    <source>
        <strain evidence="1">BMA10</strain>
    </source>
</reference>
<dbReference type="Proteomes" id="UP001172082">
    <property type="component" value="Unassembled WGS sequence"/>
</dbReference>
<proteinExistence type="predicted"/>
<evidence type="ECO:0000313" key="2">
    <source>
        <dbReference type="Proteomes" id="UP001172082"/>
    </source>
</evidence>
<dbReference type="EMBL" id="JAUJEA010000023">
    <property type="protein sequence ID" value="MDN5205666.1"/>
    <property type="molecule type" value="Genomic_DNA"/>
</dbReference>